<name>A0ABQ3KAE4_9DEIO</name>
<dbReference type="CDD" id="cd18682">
    <property type="entry name" value="PIN_VapC-like"/>
    <property type="match status" value="1"/>
</dbReference>
<comment type="caution">
    <text evidence="2">The sequence shown here is derived from an EMBL/GenBank/DDBJ whole genome shotgun (WGS) entry which is preliminary data.</text>
</comment>
<dbReference type="RefSeq" id="WP_189643976.1">
    <property type="nucleotide sequence ID" value="NZ_BNAL01000043.1"/>
</dbReference>
<sequence length="129" mass="13742">MTVLDASALLTYLFGEPGTDAVQERLPGSVMHTVNLAEVLSKLAERGLSPEDAQAQLEAAGLSQVITIDPGVPGDAYTVARLRPLTRGQGLSLGDRYCLALGQRLGQPVATMDRAWGELELGLEIEVLR</sequence>
<dbReference type="Gene3D" id="3.40.50.1010">
    <property type="entry name" value="5'-nuclease"/>
    <property type="match status" value="1"/>
</dbReference>
<proteinExistence type="predicted"/>
<dbReference type="InterPro" id="IPR002716">
    <property type="entry name" value="PIN_dom"/>
</dbReference>
<organism evidence="2 3">
    <name type="scientific">Deinococcus piscis</name>
    <dbReference type="NCBI Taxonomy" id="394230"/>
    <lineage>
        <taxon>Bacteria</taxon>
        <taxon>Thermotogati</taxon>
        <taxon>Deinococcota</taxon>
        <taxon>Deinococci</taxon>
        <taxon>Deinococcales</taxon>
        <taxon>Deinococcaceae</taxon>
        <taxon>Deinococcus</taxon>
    </lineage>
</organism>
<evidence type="ECO:0000259" key="1">
    <source>
        <dbReference type="Pfam" id="PF01850"/>
    </source>
</evidence>
<dbReference type="Pfam" id="PF01850">
    <property type="entry name" value="PIN"/>
    <property type="match status" value="1"/>
</dbReference>
<gene>
    <name evidence="2" type="ORF">GCM10017783_23850</name>
</gene>
<evidence type="ECO:0000313" key="2">
    <source>
        <dbReference type="EMBL" id="GHG10649.1"/>
    </source>
</evidence>
<dbReference type="SUPFAM" id="SSF88723">
    <property type="entry name" value="PIN domain-like"/>
    <property type="match status" value="1"/>
</dbReference>
<dbReference type="InterPro" id="IPR029060">
    <property type="entry name" value="PIN-like_dom_sf"/>
</dbReference>
<dbReference type="EMBL" id="BNAL01000043">
    <property type="protein sequence ID" value="GHG10649.1"/>
    <property type="molecule type" value="Genomic_DNA"/>
</dbReference>
<protein>
    <recommendedName>
        <fullName evidence="1">PIN domain-containing protein</fullName>
    </recommendedName>
</protein>
<reference evidence="3" key="1">
    <citation type="journal article" date="2019" name="Int. J. Syst. Evol. Microbiol.">
        <title>The Global Catalogue of Microorganisms (GCM) 10K type strain sequencing project: providing services to taxonomists for standard genome sequencing and annotation.</title>
        <authorList>
            <consortium name="The Broad Institute Genomics Platform"/>
            <consortium name="The Broad Institute Genome Sequencing Center for Infectious Disease"/>
            <person name="Wu L."/>
            <person name="Ma J."/>
        </authorList>
    </citation>
    <scope>NUCLEOTIDE SEQUENCE [LARGE SCALE GENOMIC DNA]</scope>
    <source>
        <strain evidence="3">CGMCC 1.18439</strain>
    </source>
</reference>
<keyword evidence="3" id="KW-1185">Reference proteome</keyword>
<dbReference type="Proteomes" id="UP000632154">
    <property type="component" value="Unassembled WGS sequence"/>
</dbReference>
<feature type="domain" description="PIN" evidence="1">
    <location>
        <begin position="3"/>
        <end position="116"/>
    </location>
</feature>
<accession>A0ABQ3KAE4</accession>
<evidence type="ECO:0000313" key="3">
    <source>
        <dbReference type="Proteomes" id="UP000632154"/>
    </source>
</evidence>